<dbReference type="PANTHER" id="PTHR21393">
    <property type="entry name" value="MITOCHONDRIAL 28S RIBOSOMAL PROTEIN S27"/>
    <property type="match status" value="1"/>
</dbReference>
<proteinExistence type="predicted"/>
<evidence type="ECO:0000313" key="3">
    <source>
        <dbReference type="Proteomes" id="UP001148838"/>
    </source>
</evidence>
<keyword evidence="3" id="KW-1185">Reference proteome</keyword>
<evidence type="ECO:0008006" key="4">
    <source>
        <dbReference type="Google" id="ProtNLM"/>
    </source>
</evidence>
<sequence>MGKETAGTYLSKHEVRKVSAIDIDLFANAVQDEENLDELDDLLHKLRLSASTTDMLPSTSHSVVRTYLALGRHDELLRILDDRLNYGVFPDDYCSGLLMDTFLKQHNYTGAAKVGVLHMLQEDWSHCITSHLALYSCHMYLRNPESTPWEDPSKTEEVEDDGEEIKVRVKYLRNPYFDDHFDLKEPKLLVGKTLASLGTVFPDSIGRTYELVGWGLYRKWDKAKAVLQGQGPAIFRDGLEMFKASLEECEIREELLPLLTQLESAGQVIGDDLHEAVVSKVRSEVSKQESEAIAAQCKLYKEWETLREDLLQQQLKELDKQQRLSNVRAEKERISKDEEVLFFFDNEEKWELAIEKKRKFYRRRYFGKRKIFKSKDENYIPPEV</sequence>
<evidence type="ECO:0000256" key="1">
    <source>
        <dbReference type="ARBA" id="ARBA00004173"/>
    </source>
</evidence>
<dbReference type="InterPro" id="IPR034913">
    <property type="entry name" value="mS27/PTCD2"/>
</dbReference>
<dbReference type="Pfam" id="PF10037">
    <property type="entry name" value="MRP-S27"/>
    <property type="match status" value="1"/>
</dbReference>
<comment type="caution">
    <text evidence="2">The sequence shown here is derived from an EMBL/GenBank/DDBJ whole genome shotgun (WGS) entry which is preliminary data.</text>
</comment>
<dbReference type="InterPro" id="IPR019266">
    <property type="entry name" value="Ribosomal_mS27"/>
</dbReference>
<evidence type="ECO:0000313" key="2">
    <source>
        <dbReference type="EMBL" id="KAJ4448340.1"/>
    </source>
</evidence>
<comment type="subcellular location">
    <subcellularLocation>
        <location evidence="1">Mitochondrion</location>
    </subcellularLocation>
</comment>
<organism evidence="2 3">
    <name type="scientific">Periplaneta americana</name>
    <name type="common">American cockroach</name>
    <name type="synonym">Blatta americana</name>
    <dbReference type="NCBI Taxonomy" id="6978"/>
    <lineage>
        <taxon>Eukaryota</taxon>
        <taxon>Metazoa</taxon>
        <taxon>Ecdysozoa</taxon>
        <taxon>Arthropoda</taxon>
        <taxon>Hexapoda</taxon>
        <taxon>Insecta</taxon>
        <taxon>Pterygota</taxon>
        <taxon>Neoptera</taxon>
        <taxon>Polyneoptera</taxon>
        <taxon>Dictyoptera</taxon>
        <taxon>Blattodea</taxon>
        <taxon>Blattoidea</taxon>
        <taxon>Blattidae</taxon>
        <taxon>Blattinae</taxon>
        <taxon>Periplaneta</taxon>
    </lineage>
</organism>
<dbReference type="PANTHER" id="PTHR21393:SF0">
    <property type="entry name" value="SMALL RIBOSOMAL SUBUNIT PROTEIN MS27"/>
    <property type="match status" value="1"/>
</dbReference>
<dbReference type="EMBL" id="JAJSOF020000005">
    <property type="protein sequence ID" value="KAJ4448340.1"/>
    <property type="molecule type" value="Genomic_DNA"/>
</dbReference>
<protein>
    <recommendedName>
        <fullName evidence="4">28S ribosomal protein S27, mitochondrial</fullName>
    </recommendedName>
</protein>
<name>A0ABQ8TRJ7_PERAM</name>
<accession>A0ABQ8TRJ7</accession>
<reference evidence="2 3" key="1">
    <citation type="journal article" date="2022" name="Allergy">
        <title>Genome assembly and annotation of Periplaneta americana reveal a comprehensive cockroach allergen profile.</title>
        <authorList>
            <person name="Wang L."/>
            <person name="Xiong Q."/>
            <person name="Saelim N."/>
            <person name="Wang L."/>
            <person name="Nong W."/>
            <person name="Wan A.T."/>
            <person name="Shi M."/>
            <person name="Liu X."/>
            <person name="Cao Q."/>
            <person name="Hui J.H.L."/>
            <person name="Sookrung N."/>
            <person name="Leung T.F."/>
            <person name="Tungtrongchitr A."/>
            <person name="Tsui S.K.W."/>
        </authorList>
    </citation>
    <scope>NUCLEOTIDE SEQUENCE [LARGE SCALE GENOMIC DNA]</scope>
    <source>
        <strain evidence="2">PWHHKU_190912</strain>
    </source>
</reference>
<dbReference type="Proteomes" id="UP001148838">
    <property type="component" value="Unassembled WGS sequence"/>
</dbReference>
<gene>
    <name evidence="2" type="ORF">ANN_10355</name>
</gene>